<sequence length="146" mass="17123">MIERSIKILLLYIFLGLITTIYIFGFDHISFTNSDWLRSHDMTTELATWKYYKNDIWQFPIGNNPNYGMDLASGIVFSGSITFLAVIFKSFGNLLPDNFHYFNLWIFICVFLQSYISFLIIYHHTKNLTFSIIASLFFLLSPVLFN</sequence>
<dbReference type="InterPro" id="IPR046278">
    <property type="entry name" value="DUF6311"/>
</dbReference>
<feature type="domain" description="DUF6311" evidence="2">
    <location>
        <begin position="14"/>
        <end position="146"/>
    </location>
</feature>
<proteinExistence type="predicted"/>
<dbReference type="AlphaFoldDB" id="A0A382TML6"/>
<gene>
    <name evidence="3" type="ORF">METZ01_LOCUS376154</name>
</gene>
<name>A0A382TML6_9ZZZZ</name>
<feature type="transmembrane region" description="Helical" evidence="1">
    <location>
        <begin position="100"/>
        <end position="122"/>
    </location>
</feature>
<feature type="transmembrane region" description="Helical" evidence="1">
    <location>
        <begin position="9"/>
        <end position="26"/>
    </location>
</feature>
<protein>
    <recommendedName>
        <fullName evidence="2">DUF6311 domain-containing protein</fullName>
    </recommendedName>
</protein>
<feature type="non-terminal residue" evidence="3">
    <location>
        <position position="146"/>
    </location>
</feature>
<keyword evidence="1" id="KW-0472">Membrane</keyword>
<feature type="transmembrane region" description="Helical" evidence="1">
    <location>
        <begin position="67"/>
        <end position="88"/>
    </location>
</feature>
<evidence type="ECO:0000313" key="3">
    <source>
        <dbReference type="EMBL" id="SVD23300.1"/>
    </source>
</evidence>
<keyword evidence="1" id="KW-0812">Transmembrane</keyword>
<accession>A0A382TML6</accession>
<evidence type="ECO:0000256" key="1">
    <source>
        <dbReference type="SAM" id="Phobius"/>
    </source>
</evidence>
<dbReference type="EMBL" id="UINC01137761">
    <property type="protein sequence ID" value="SVD23300.1"/>
    <property type="molecule type" value="Genomic_DNA"/>
</dbReference>
<dbReference type="Pfam" id="PF19830">
    <property type="entry name" value="DUF6311"/>
    <property type="match status" value="1"/>
</dbReference>
<organism evidence="3">
    <name type="scientific">marine metagenome</name>
    <dbReference type="NCBI Taxonomy" id="408172"/>
    <lineage>
        <taxon>unclassified sequences</taxon>
        <taxon>metagenomes</taxon>
        <taxon>ecological metagenomes</taxon>
    </lineage>
</organism>
<evidence type="ECO:0000259" key="2">
    <source>
        <dbReference type="Pfam" id="PF19830"/>
    </source>
</evidence>
<keyword evidence="1" id="KW-1133">Transmembrane helix</keyword>
<reference evidence="3" key="1">
    <citation type="submission" date="2018-05" db="EMBL/GenBank/DDBJ databases">
        <authorList>
            <person name="Lanie J.A."/>
            <person name="Ng W.-L."/>
            <person name="Kazmierczak K.M."/>
            <person name="Andrzejewski T.M."/>
            <person name="Davidsen T.M."/>
            <person name="Wayne K.J."/>
            <person name="Tettelin H."/>
            <person name="Glass J.I."/>
            <person name="Rusch D."/>
            <person name="Podicherti R."/>
            <person name="Tsui H.-C.T."/>
            <person name="Winkler M.E."/>
        </authorList>
    </citation>
    <scope>NUCLEOTIDE SEQUENCE</scope>
</reference>
<feature type="transmembrane region" description="Helical" evidence="1">
    <location>
        <begin position="128"/>
        <end position="145"/>
    </location>
</feature>